<sequence length="126" mass="13671">MGPLLEVEGAEVADKSNGPLELNAENAQKCELQPVERSRALEPEASLRKYTRTNSVARGSPRVHVRRCRLATTGCRWVGKASAVVAEAAREERCGFSPPERTCGQLLLPSELYQTLLPPQAAAAET</sequence>
<keyword evidence="3" id="KW-1185">Reference proteome</keyword>
<dbReference type="EMBL" id="LGRX02020381">
    <property type="protein sequence ID" value="KAK3257562.1"/>
    <property type="molecule type" value="Genomic_DNA"/>
</dbReference>
<organism evidence="2 3">
    <name type="scientific">Cymbomonas tetramitiformis</name>
    <dbReference type="NCBI Taxonomy" id="36881"/>
    <lineage>
        <taxon>Eukaryota</taxon>
        <taxon>Viridiplantae</taxon>
        <taxon>Chlorophyta</taxon>
        <taxon>Pyramimonadophyceae</taxon>
        <taxon>Pyramimonadales</taxon>
        <taxon>Pyramimonadaceae</taxon>
        <taxon>Cymbomonas</taxon>
    </lineage>
</organism>
<comment type="caution">
    <text evidence="2">The sequence shown here is derived from an EMBL/GenBank/DDBJ whole genome shotgun (WGS) entry which is preliminary data.</text>
</comment>
<accession>A0AAE0FDB6</accession>
<evidence type="ECO:0000313" key="3">
    <source>
        <dbReference type="Proteomes" id="UP001190700"/>
    </source>
</evidence>
<gene>
    <name evidence="2" type="ORF">CYMTET_33354</name>
</gene>
<protein>
    <submittedName>
        <fullName evidence="2">Uncharacterized protein</fullName>
    </submittedName>
</protein>
<feature type="region of interest" description="Disordered" evidence="1">
    <location>
        <begin position="1"/>
        <end position="27"/>
    </location>
</feature>
<dbReference type="Proteomes" id="UP001190700">
    <property type="component" value="Unassembled WGS sequence"/>
</dbReference>
<evidence type="ECO:0000256" key="1">
    <source>
        <dbReference type="SAM" id="MobiDB-lite"/>
    </source>
</evidence>
<proteinExistence type="predicted"/>
<evidence type="ECO:0000313" key="2">
    <source>
        <dbReference type="EMBL" id="KAK3257562.1"/>
    </source>
</evidence>
<name>A0AAE0FDB6_9CHLO</name>
<dbReference type="AlphaFoldDB" id="A0AAE0FDB6"/>
<reference evidence="2 3" key="1">
    <citation type="journal article" date="2015" name="Genome Biol. Evol.">
        <title>Comparative Genomics of a Bacterivorous Green Alga Reveals Evolutionary Causalities and Consequences of Phago-Mixotrophic Mode of Nutrition.</title>
        <authorList>
            <person name="Burns J.A."/>
            <person name="Paasch A."/>
            <person name="Narechania A."/>
            <person name="Kim E."/>
        </authorList>
    </citation>
    <scope>NUCLEOTIDE SEQUENCE [LARGE SCALE GENOMIC DNA]</scope>
    <source>
        <strain evidence="2 3">PLY_AMNH</strain>
    </source>
</reference>